<dbReference type="PANTHER" id="PTHR12011:SF433">
    <property type="entry name" value="ADHESION G PROTEIN-COUPLED RECEPTOR E1-LIKE-RELATED"/>
    <property type="match status" value="1"/>
</dbReference>
<keyword evidence="9 16" id="KW-1133">Transmembrane helix</keyword>
<dbReference type="Proteomes" id="UP000261680">
    <property type="component" value="Unplaced"/>
</dbReference>
<feature type="transmembrane region" description="Helical" evidence="16">
    <location>
        <begin position="353"/>
        <end position="376"/>
    </location>
</feature>
<dbReference type="Pfam" id="PF01825">
    <property type="entry name" value="GPS"/>
    <property type="match status" value="1"/>
</dbReference>
<evidence type="ECO:0000313" key="20">
    <source>
        <dbReference type="Proteomes" id="UP000261680"/>
    </source>
</evidence>
<feature type="transmembrane region" description="Helical" evidence="16">
    <location>
        <begin position="417"/>
        <end position="441"/>
    </location>
</feature>
<dbReference type="PRINTS" id="PR01128">
    <property type="entry name" value="EMR1HORMONER"/>
</dbReference>
<name>A0A8M1FPT7_URSMA</name>
<accession>A0A8M1FPT7</accession>
<dbReference type="Gene3D" id="1.20.1070.10">
    <property type="entry name" value="Rhodopsin 7-helix transmembrane proteins"/>
    <property type="match status" value="1"/>
</dbReference>
<keyword evidence="7" id="KW-0677">Repeat</keyword>
<dbReference type="FunFam" id="2.60.220.50:FF:000022">
    <property type="entry name" value="Adhesion G protein-coupled receptor E3"/>
    <property type="match status" value="1"/>
</dbReference>
<evidence type="ECO:0000256" key="14">
    <source>
        <dbReference type="ARBA" id="ARBA00023180"/>
    </source>
</evidence>
<keyword evidence="3" id="KW-1003">Cell membrane</keyword>
<keyword evidence="10" id="KW-0297">G-protein coupled receptor</keyword>
<feature type="domain" description="GAIN-B" evidence="18">
    <location>
        <begin position="193"/>
        <end position="346"/>
    </location>
</feature>
<feature type="transmembrane region" description="Helical" evidence="16">
    <location>
        <begin position="546"/>
        <end position="567"/>
    </location>
</feature>
<dbReference type="AlphaFoldDB" id="A0A8M1FPT7"/>
<keyword evidence="15" id="KW-0807">Transducer</keyword>
<feature type="transmembrane region" description="Helical" evidence="16">
    <location>
        <begin position="500"/>
        <end position="525"/>
    </location>
</feature>
<dbReference type="InterPro" id="IPR000203">
    <property type="entry name" value="GPS"/>
</dbReference>
<dbReference type="KEGG" id="umr:103681875"/>
<evidence type="ECO:0000256" key="2">
    <source>
        <dbReference type="ARBA" id="ARBA00007343"/>
    </source>
</evidence>
<dbReference type="GO" id="GO:0007189">
    <property type="term" value="P:adenylate cyclase-activating G protein-coupled receptor signaling pathway"/>
    <property type="evidence" value="ECO:0007669"/>
    <property type="project" value="TreeGrafter"/>
</dbReference>
<dbReference type="InterPro" id="IPR017981">
    <property type="entry name" value="GPCR_2-like_7TM"/>
</dbReference>
<evidence type="ECO:0000256" key="6">
    <source>
        <dbReference type="ARBA" id="ARBA00022729"/>
    </source>
</evidence>
<feature type="transmembrane region" description="Helical" evidence="16">
    <location>
        <begin position="461"/>
        <end position="480"/>
    </location>
</feature>
<keyword evidence="13" id="KW-0675">Receptor</keyword>
<keyword evidence="14" id="KW-0325">Glycoprotein</keyword>
<feature type="signal peptide" evidence="17">
    <location>
        <begin position="1"/>
        <end position="26"/>
    </location>
</feature>
<keyword evidence="4" id="KW-0245">EGF-like domain</keyword>
<gene>
    <name evidence="21" type="primary">LOC103681875</name>
</gene>
<keyword evidence="5 16" id="KW-0812">Transmembrane</keyword>
<dbReference type="PROSITE" id="PS50261">
    <property type="entry name" value="G_PROTEIN_RECEP_F2_4"/>
    <property type="match status" value="1"/>
</dbReference>
<evidence type="ECO:0000256" key="1">
    <source>
        <dbReference type="ARBA" id="ARBA00004651"/>
    </source>
</evidence>
<evidence type="ECO:0000256" key="13">
    <source>
        <dbReference type="ARBA" id="ARBA00023170"/>
    </source>
</evidence>
<evidence type="ECO:0000256" key="5">
    <source>
        <dbReference type="ARBA" id="ARBA00022692"/>
    </source>
</evidence>
<dbReference type="GO" id="GO:0005886">
    <property type="term" value="C:plasma membrane"/>
    <property type="evidence" value="ECO:0007669"/>
    <property type="project" value="UniProtKB-SubCell"/>
</dbReference>
<evidence type="ECO:0000256" key="7">
    <source>
        <dbReference type="ARBA" id="ARBA00022737"/>
    </source>
</evidence>
<dbReference type="InterPro" id="IPR001740">
    <property type="entry name" value="GPCR_2_EMR1-like_rcpt"/>
</dbReference>
<proteinExistence type="inferred from homology"/>
<dbReference type="InterPro" id="IPR046338">
    <property type="entry name" value="GAIN_dom_sf"/>
</dbReference>
<evidence type="ECO:0000256" key="10">
    <source>
        <dbReference type="ARBA" id="ARBA00023040"/>
    </source>
</evidence>
<dbReference type="Gene3D" id="2.60.220.50">
    <property type="match status" value="1"/>
</dbReference>
<evidence type="ECO:0000256" key="16">
    <source>
        <dbReference type="SAM" id="Phobius"/>
    </source>
</evidence>
<dbReference type="RefSeq" id="XP_040485386.1">
    <property type="nucleotide sequence ID" value="XM_040629452.1"/>
</dbReference>
<comment type="similarity">
    <text evidence="2">Belongs to the G-protein coupled receptor 2 family. Adhesion G-protein coupled receptor (ADGR) subfamily.</text>
</comment>
<dbReference type="FunFam" id="1.20.1070.10:FF:000054">
    <property type="entry name" value="Adhesion G protein-coupled receptor E3"/>
    <property type="match status" value="1"/>
</dbReference>
<feature type="transmembrane region" description="Helical" evidence="16">
    <location>
        <begin position="388"/>
        <end position="405"/>
    </location>
</feature>
<evidence type="ECO:0000256" key="17">
    <source>
        <dbReference type="SAM" id="SignalP"/>
    </source>
</evidence>
<keyword evidence="11 16" id="KW-0472">Membrane</keyword>
<keyword evidence="12" id="KW-1015">Disulfide bond</keyword>
<organism evidence="20 21">
    <name type="scientific">Ursus maritimus</name>
    <name type="common">Polar bear</name>
    <name type="synonym">Thalarctos maritimus</name>
    <dbReference type="NCBI Taxonomy" id="29073"/>
    <lineage>
        <taxon>Eukaryota</taxon>
        <taxon>Metazoa</taxon>
        <taxon>Chordata</taxon>
        <taxon>Craniata</taxon>
        <taxon>Vertebrata</taxon>
        <taxon>Euteleostomi</taxon>
        <taxon>Mammalia</taxon>
        <taxon>Eutheria</taxon>
        <taxon>Laurasiatheria</taxon>
        <taxon>Carnivora</taxon>
        <taxon>Caniformia</taxon>
        <taxon>Ursidae</taxon>
        <taxon>Ursus</taxon>
    </lineage>
</organism>
<dbReference type="OrthoDB" id="1100386at2759"/>
<evidence type="ECO:0000259" key="18">
    <source>
        <dbReference type="PROSITE" id="PS50221"/>
    </source>
</evidence>
<feature type="transmembrane region" description="Helical" evidence="16">
    <location>
        <begin position="573"/>
        <end position="600"/>
    </location>
</feature>
<dbReference type="GO" id="GO:0004930">
    <property type="term" value="F:G protein-coupled receptor activity"/>
    <property type="evidence" value="ECO:0007669"/>
    <property type="project" value="UniProtKB-KW"/>
</dbReference>
<dbReference type="Pfam" id="PF00002">
    <property type="entry name" value="7tm_2"/>
    <property type="match status" value="1"/>
</dbReference>
<evidence type="ECO:0000256" key="4">
    <source>
        <dbReference type="ARBA" id="ARBA00022536"/>
    </source>
</evidence>
<evidence type="ECO:0000256" key="11">
    <source>
        <dbReference type="ARBA" id="ARBA00023136"/>
    </source>
</evidence>
<dbReference type="SUPFAM" id="SSF81321">
    <property type="entry name" value="Family A G protein-coupled receptor-like"/>
    <property type="match status" value="1"/>
</dbReference>
<dbReference type="InterPro" id="IPR000832">
    <property type="entry name" value="GPCR_2_secretin-like"/>
</dbReference>
<dbReference type="GO" id="GO:0007166">
    <property type="term" value="P:cell surface receptor signaling pathway"/>
    <property type="evidence" value="ECO:0007669"/>
    <property type="project" value="InterPro"/>
</dbReference>
<dbReference type="InterPro" id="IPR017983">
    <property type="entry name" value="GPCR_2_secretin-like_CS"/>
</dbReference>
<comment type="subcellular location">
    <subcellularLocation>
        <location evidence="1">Cell membrane</location>
        <topology evidence="1">Multi-pass membrane protein</topology>
    </subcellularLocation>
</comment>
<protein>
    <submittedName>
        <fullName evidence="21">Adhesion G protein-coupled receptor E4-like</fullName>
    </submittedName>
</protein>
<sequence length="670" mass="75001">MAKRTNFLLCGLSCLVFVMRTHNSSGNDPCADHPCPPHVPCESNNGIYRCAYHEYTSTTGKEALTDPKVTYKEINHVTCSNIDNSDPTFQSCHNQLNLSSSQDNSTQICTRFAKLSRSCGEGNTALSLQEIGNIGNPYWFLTNLTSQVTTENHKEKTRLVTIYLQSMEAAVLAAASRNTEETQKVEGPFMAIETRRVKNCRLKKTFRLKAEKQTMDIHCTTVEKESSGGVVAFISYASIGPIIDKSFVSEENLTTKEKLHNFYLNSKVVSGTMGSRKNTSLSMSINFTFQHEKMKRENEQSVCVYWQGSSWSNEGCQVISSDENQTLCSCNHLSSFAILMASTKLKVDPVLTMITYVGLSLSLLCLLLAALTFLLCRPIQNTSTSLHLQLSICLFLAHLLFLTGIDRTEPKVLCSIIAGLLHYLYLASFTWMLLEGLHLFLTVRNLKVANYTSAGKFKKKFVYPLGYGIPALTVAVSAIVGPQNYGSHTHCWLKLDKGFIWSFMGPVAVIILINLVFYIQILWILRSKLSSLNKEVSTIQNTRVMTFKAIAQLFILGCSWGLGLFMVEEVGKAIGSVIAYTFTIINVLQGVLLFVVHCLLNRQVRMEYKKWFTGIWKGVETESIEVTRSTTQTKMEEPGTSSEVFRRRDVASVQPQPQTPVSAFWLRAEN</sequence>
<keyword evidence="20" id="KW-1185">Reference proteome</keyword>
<keyword evidence="8" id="KW-0106">Calcium</keyword>
<evidence type="ECO:0000256" key="8">
    <source>
        <dbReference type="ARBA" id="ARBA00022837"/>
    </source>
</evidence>
<evidence type="ECO:0000256" key="12">
    <source>
        <dbReference type="ARBA" id="ARBA00023157"/>
    </source>
</evidence>
<feature type="chain" id="PRO_5035464358" evidence="17">
    <location>
        <begin position="27"/>
        <end position="670"/>
    </location>
</feature>
<dbReference type="PRINTS" id="PR00249">
    <property type="entry name" value="GPCRSECRETIN"/>
</dbReference>
<evidence type="ECO:0000256" key="3">
    <source>
        <dbReference type="ARBA" id="ARBA00022475"/>
    </source>
</evidence>
<evidence type="ECO:0000259" key="19">
    <source>
        <dbReference type="PROSITE" id="PS50261"/>
    </source>
</evidence>
<dbReference type="SMART" id="SM00303">
    <property type="entry name" value="GPS"/>
    <property type="match status" value="1"/>
</dbReference>
<dbReference type="PROSITE" id="PS50221">
    <property type="entry name" value="GAIN_B"/>
    <property type="match status" value="1"/>
</dbReference>
<evidence type="ECO:0000256" key="15">
    <source>
        <dbReference type="ARBA" id="ARBA00023224"/>
    </source>
</evidence>
<dbReference type="PANTHER" id="PTHR12011">
    <property type="entry name" value="ADHESION G-PROTEIN COUPLED RECEPTOR"/>
    <property type="match status" value="1"/>
</dbReference>
<evidence type="ECO:0000313" key="21">
    <source>
        <dbReference type="RefSeq" id="XP_040485386.1"/>
    </source>
</evidence>
<dbReference type="InterPro" id="IPR057244">
    <property type="entry name" value="GAIN_B"/>
</dbReference>
<reference evidence="21" key="1">
    <citation type="submission" date="2025-08" db="UniProtKB">
        <authorList>
            <consortium name="RefSeq"/>
        </authorList>
    </citation>
    <scope>IDENTIFICATION</scope>
    <source>
        <tissue evidence="21">Whole blood</tissue>
    </source>
</reference>
<dbReference type="PROSITE" id="PS00650">
    <property type="entry name" value="G_PROTEIN_RECEP_F2_2"/>
    <property type="match status" value="1"/>
</dbReference>
<dbReference type="GeneID" id="103681875"/>
<keyword evidence="6 17" id="KW-0732">Signal</keyword>
<evidence type="ECO:0000256" key="9">
    <source>
        <dbReference type="ARBA" id="ARBA00022989"/>
    </source>
</evidence>
<feature type="domain" description="G-protein coupled receptors family 2 profile 2" evidence="19">
    <location>
        <begin position="351"/>
        <end position="601"/>
    </location>
</feature>